<comment type="caution">
    <text evidence="1">The sequence shown here is derived from an EMBL/GenBank/DDBJ whole genome shotgun (WGS) entry which is preliminary data.</text>
</comment>
<reference evidence="1" key="1">
    <citation type="submission" date="2021-06" db="EMBL/GenBank/DDBJ databases">
        <authorList>
            <person name="Kallberg Y."/>
            <person name="Tangrot J."/>
            <person name="Rosling A."/>
        </authorList>
    </citation>
    <scope>NUCLEOTIDE SEQUENCE</scope>
    <source>
        <strain evidence="1">FL966</strain>
    </source>
</reference>
<dbReference type="Proteomes" id="UP000789759">
    <property type="component" value="Unassembled WGS sequence"/>
</dbReference>
<gene>
    <name evidence="1" type="ORF">CPELLU_LOCUS7008</name>
</gene>
<evidence type="ECO:0000313" key="2">
    <source>
        <dbReference type="Proteomes" id="UP000789759"/>
    </source>
</evidence>
<evidence type="ECO:0000313" key="1">
    <source>
        <dbReference type="EMBL" id="CAG8601367.1"/>
    </source>
</evidence>
<name>A0A9N9CF85_9GLOM</name>
<dbReference type="AlphaFoldDB" id="A0A9N9CF85"/>
<dbReference type="SUPFAM" id="SSF53098">
    <property type="entry name" value="Ribonuclease H-like"/>
    <property type="match status" value="1"/>
</dbReference>
<accession>A0A9N9CF85</accession>
<protein>
    <submittedName>
        <fullName evidence="1">8092_t:CDS:1</fullName>
    </submittedName>
</protein>
<keyword evidence="2" id="KW-1185">Reference proteome</keyword>
<dbReference type="EMBL" id="CAJVQA010004558">
    <property type="protein sequence ID" value="CAG8601367.1"/>
    <property type="molecule type" value="Genomic_DNA"/>
</dbReference>
<proteinExistence type="predicted"/>
<sequence>MCLADNLQQSINQQESQDKMKILKLILSVNEWNSLNKLAQLLLSFAQTTEYIEESQYPTLGMMIPTIIKVSHHLYNFYPRITSVIVKACCIKINESILSRWSKPLPNSLVTSFLDMRLKKINFITSSKKIETIIYLCISFSIQKQLTSI</sequence>
<organism evidence="1 2">
    <name type="scientific">Cetraspora pellucida</name>
    <dbReference type="NCBI Taxonomy" id="1433469"/>
    <lineage>
        <taxon>Eukaryota</taxon>
        <taxon>Fungi</taxon>
        <taxon>Fungi incertae sedis</taxon>
        <taxon>Mucoromycota</taxon>
        <taxon>Glomeromycotina</taxon>
        <taxon>Glomeromycetes</taxon>
        <taxon>Diversisporales</taxon>
        <taxon>Gigasporaceae</taxon>
        <taxon>Cetraspora</taxon>
    </lineage>
</organism>
<dbReference type="InterPro" id="IPR012337">
    <property type="entry name" value="RNaseH-like_sf"/>
</dbReference>
<dbReference type="OrthoDB" id="2412107at2759"/>